<dbReference type="Gene3D" id="1.25.10.10">
    <property type="entry name" value="Leucine-rich Repeat Variant"/>
    <property type="match status" value="1"/>
</dbReference>
<name>X0S0C6_9ZZZZ</name>
<dbReference type="AlphaFoldDB" id="X0S0C6"/>
<dbReference type="SUPFAM" id="SSF48371">
    <property type="entry name" value="ARM repeat"/>
    <property type="match status" value="1"/>
</dbReference>
<dbReference type="EMBL" id="BARS01009428">
    <property type="protein sequence ID" value="GAF74509.1"/>
    <property type="molecule type" value="Genomic_DNA"/>
</dbReference>
<dbReference type="InterPro" id="IPR011989">
    <property type="entry name" value="ARM-like"/>
</dbReference>
<evidence type="ECO:0000313" key="1">
    <source>
        <dbReference type="EMBL" id="GAF74509.1"/>
    </source>
</evidence>
<comment type="caution">
    <text evidence="1">The sequence shown here is derived from an EMBL/GenBank/DDBJ whole genome shotgun (WGS) entry which is preliminary data.</text>
</comment>
<gene>
    <name evidence="1" type="ORF">S01H1_17734</name>
</gene>
<protein>
    <recommendedName>
        <fullName evidence="2">HEAT repeat domain-containing protein</fullName>
    </recommendedName>
</protein>
<reference evidence="1" key="1">
    <citation type="journal article" date="2014" name="Front. Microbiol.">
        <title>High frequency of phylogenetically diverse reductive dehalogenase-homologous genes in deep subseafloor sedimentary metagenomes.</title>
        <authorList>
            <person name="Kawai M."/>
            <person name="Futagami T."/>
            <person name="Toyoda A."/>
            <person name="Takaki Y."/>
            <person name="Nishi S."/>
            <person name="Hori S."/>
            <person name="Arai W."/>
            <person name="Tsubouchi T."/>
            <person name="Morono Y."/>
            <person name="Uchiyama I."/>
            <person name="Ito T."/>
            <person name="Fujiyama A."/>
            <person name="Inagaki F."/>
            <person name="Takami H."/>
        </authorList>
    </citation>
    <scope>NUCLEOTIDE SEQUENCE</scope>
    <source>
        <strain evidence="1">Expedition CK06-06</strain>
    </source>
</reference>
<dbReference type="InterPro" id="IPR016024">
    <property type="entry name" value="ARM-type_fold"/>
</dbReference>
<accession>X0S0C6</accession>
<proteinExistence type="predicted"/>
<evidence type="ECO:0008006" key="2">
    <source>
        <dbReference type="Google" id="ProtNLM"/>
    </source>
</evidence>
<sequence>MTTENERPDVDHCILSLRDPDVRVRMDAVRTLAEQGKGAVRAVPALAEALADKSFLFA</sequence>
<organism evidence="1">
    <name type="scientific">marine sediment metagenome</name>
    <dbReference type="NCBI Taxonomy" id="412755"/>
    <lineage>
        <taxon>unclassified sequences</taxon>
        <taxon>metagenomes</taxon>
        <taxon>ecological metagenomes</taxon>
    </lineage>
</organism>